<dbReference type="EMBL" id="JAUPFM010000005">
    <property type="protein sequence ID" value="KAK2851790.1"/>
    <property type="molecule type" value="Genomic_DNA"/>
</dbReference>
<evidence type="ECO:0000259" key="9">
    <source>
        <dbReference type="Pfam" id="PF13886"/>
    </source>
</evidence>
<gene>
    <name evidence="10" type="ORF">Q5P01_008066</name>
</gene>
<feature type="transmembrane region" description="Helical" evidence="8">
    <location>
        <begin position="179"/>
        <end position="198"/>
    </location>
</feature>
<evidence type="ECO:0000256" key="1">
    <source>
        <dbReference type="ARBA" id="ARBA00004141"/>
    </source>
</evidence>
<evidence type="ECO:0000313" key="10">
    <source>
        <dbReference type="EMBL" id="KAK2851790.1"/>
    </source>
</evidence>
<dbReference type="AlphaFoldDB" id="A0AA88N4T1"/>
<feature type="transmembrane region" description="Helical" evidence="8">
    <location>
        <begin position="69"/>
        <end position="88"/>
    </location>
</feature>
<keyword evidence="11" id="KW-1185">Reference proteome</keyword>
<feature type="transmembrane region" description="Helical" evidence="8">
    <location>
        <begin position="205"/>
        <end position="228"/>
    </location>
</feature>
<feature type="compositionally biased region" description="Basic and acidic residues" evidence="7">
    <location>
        <begin position="280"/>
        <end position="291"/>
    </location>
</feature>
<evidence type="ECO:0000256" key="3">
    <source>
        <dbReference type="ARBA" id="ARBA00022692"/>
    </source>
</evidence>
<feature type="transmembrane region" description="Helical" evidence="8">
    <location>
        <begin position="95"/>
        <end position="114"/>
    </location>
</feature>
<dbReference type="InterPro" id="IPR025256">
    <property type="entry name" value="TM7S3/TM198-like_dom"/>
</dbReference>
<evidence type="ECO:0000256" key="4">
    <source>
        <dbReference type="ARBA" id="ARBA00022989"/>
    </source>
</evidence>
<dbReference type="Pfam" id="PF13886">
    <property type="entry name" value="TM7S3_TM198"/>
    <property type="match status" value="1"/>
</dbReference>
<dbReference type="InterPro" id="IPR040236">
    <property type="entry name" value="TMEM198"/>
</dbReference>
<protein>
    <recommendedName>
        <fullName evidence="6">Transmembrane protein 198</fullName>
    </recommendedName>
</protein>
<feature type="region of interest" description="Disordered" evidence="7">
    <location>
        <begin position="278"/>
        <end position="318"/>
    </location>
</feature>
<comment type="caution">
    <text evidence="10">The sequence shown here is derived from an EMBL/GenBank/DDBJ whole genome shotgun (WGS) entry which is preliminary data.</text>
</comment>
<sequence>MSASDAEPHRTVTQTPDKLLTARSLEFDKLPLKILFSSDTTRISYAKTCLTPGAKQEIISNKFFVQYEIIPSTVCSVCLAFGLIYCFFGYRCFKMVMFFSGFMFGTAAVLLLYHKEPVLDTQLGLETKAGIGLGVAVLCGLVTMLVSTMGLVLSGIQLGSVLSFSVLVIIGHFYRLTPVWVPVSVVLAASIVTAVFTLQWQRLFTIVYTSVFGAATVMLSVDYFVGTFKLLDQVYDVLYQAAPHPLCWFNWAITGIFPILTLIGVLVQWKITAKGASHTEAAHKKQNNYDKKNRHRKSVKKPQPYRQRRPPPLKRYTGDVLAPSYLQSLRERQMGTGSSTSSVSTTTHTLIDFDFETGSMVPLTAASPVFTV</sequence>
<name>A0AA88N4T1_CHASR</name>
<evidence type="ECO:0000256" key="6">
    <source>
        <dbReference type="ARBA" id="ARBA00049737"/>
    </source>
</evidence>
<organism evidence="10 11">
    <name type="scientific">Channa striata</name>
    <name type="common">Snakehead murrel</name>
    <name type="synonym">Ophicephalus striatus</name>
    <dbReference type="NCBI Taxonomy" id="64152"/>
    <lineage>
        <taxon>Eukaryota</taxon>
        <taxon>Metazoa</taxon>
        <taxon>Chordata</taxon>
        <taxon>Craniata</taxon>
        <taxon>Vertebrata</taxon>
        <taxon>Euteleostomi</taxon>
        <taxon>Actinopterygii</taxon>
        <taxon>Neopterygii</taxon>
        <taxon>Teleostei</taxon>
        <taxon>Neoteleostei</taxon>
        <taxon>Acanthomorphata</taxon>
        <taxon>Anabantaria</taxon>
        <taxon>Anabantiformes</taxon>
        <taxon>Channoidei</taxon>
        <taxon>Channidae</taxon>
        <taxon>Channa</taxon>
    </lineage>
</organism>
<dbReference type="GO" id="GO:0005886">
    <property type="term" value="C:plasma membrane"/>
    <property type="evidence" value="ECO:0007669"/>
    <property type="project" value="TreeGrafter"/>
</dbReference>
<keyword evidence="5 8" id="KW-0472">Membrane</keyword>
<dbReference type="Proteomes" id="UP001187415">
    <property type="component" value="Unassembled WGS sequence"/>
</dbReference>
<evidence type="ECO:0000256" key="7">
    <source>
        <dbReference type="SAM" id="MobiDB-lite"/>
    </source>
</evidence>
<evidence type="ECO:0000313" key="11">
    <source>
        <dbReference type="Proteomes" id="UP001187415"/>
    </source>
</evidence>
<feature type="transmembrane region" description="Helical" evidence="8">
    <location>
        <begin position="129"/>
        <end position="146"/>
    </location>
</feature>
<dbReference type="PANTHER" id="PTHR31247">
    <property type="entry name" value="TRANSMEMBRANE PROTEIN 198 FAMILY MEMBER"/>
    <property type="match status" value="1"/>
</dbReference>
<reference evidence="10" key="1">
    <citation type="submission" date="2023-07" db="EMBL/GenBank/DDBJ databases">
        <title>Chromosome-level Genome Assembly of Striped Snakehead (Channa striata).</title>
        <authorList>
            <person name="Liu H."/>
        </authorList>
    </citation>
    <scope>NUCLEOTIDE SEQUENCE</scope>
    <source>
        <strain evidence="10">Gz</strain>
        <tissue evidence="10">Muscle</tissue>
    </source>
</reference>
<evidence type="ECO:0000256" key="5">
    <source>
        <dbReference type="ARBA" id="ARBA00023136"/>
    </source>
</evidence>
<comment type="subcellular location">
    <subcellularLocation>
        <location evidence="1">Membrane</location>
        <topology evidence="1">Multi-pass membrane protein</topology>
    </subcellularLocation>
</comment>
<keyword evidence="4 8" id="KW-1133">Transmembrane helix</keyword>
<dbReference type="PANTHER" id="PTHR31247:SF17">
    <property type="entry name" value="DUF4203 DOMAIN-CONTAINING PROTEIN"/>
    <property type="match status" value="1"/>
</dbReference>
<feature type="domain" description="TM7S3/TM198-like" evidence="9">
    <location>
        <begin position="75"/>
        <end position="269"/>
    </location>
</feature>
<proteinExistence type="inferred from homology"/>
<keyword evidence="3 8" id="KW-0812">Transmembrane</keyword>
<evidence type="ECO:0000256" key="2">
    <source>
        <dbReference type="ARBA" id="ARBA00006244"/>
    </source>
</evidence>
<evidence type="ECO:0000256" key="8">
    <source>
        <dbReference type="SAM" id="Phobius"/>
    </source>
</evidence>
<feature type="transmembrane region" description="Helical" evidence="8">
    <location>
        <begin position="248"/>
        <end position="267"/>
    </location>
</feature>
<feature type="transmembrane region" description="Helical" evidence="8">
    <location>
        <begin position="151"/>
        <end position="173"/>
    </location>
</feature>
<accession>A0AA88N4T1</accession>
<comment type="similarity">
    <text evidence="2">Belongs to the TMEM198 family.</text>
</comment>